<evidence type="ECO:0000256" key="2">
    <source>
        <dbReference type="ARBA" id="ARBA00008133"/>
    </source>
</evidence>
<dbReference type="Gene3D" id="3.40.50.10090">
    <property type="match status" value="2"/>
</dbReference>
<comment type="function">
    <text evidence="6 9">Catalyzes cyclization of the linear tetrapyrrole, hydroxymethylbilane, to the macrocyclic uroporphyrinogen III.</text>
</comment>
<dbReference type="InterPro" id="IPR039793">
    <property type="entry name" value="UROS/Hem4"/>
</dbReference>
<sequence>MTVLITRPAPQGDALAKALAHQGIQSLVQPLLTIAPGAGLPGLGDQLRTLQDGDCLIAVSSHAVKMAHTYLTEQGISWPQNLHYLAVGQQTADTLAKACGQAVIAPPQEDSEGLLALPELAQPAGRRVLILRGNGGRELIFDTLVERQASVSYCETYARHWLALDGNRLFHQWQQQDVDTLVVTSGQQLDYLYQLMPAQARAWLCQCRLLVPSERIATEARDIGFRSVTMVGSASNDALLTTLSTTGTTGKTDD</sequence>
<dbReference type="GO" id="GO:0004852">
    <property type="term" value="F:uroporphyrinogen-III synthase activity"/>
    <property type="evidence" value="ECO:0007669"/>
    <property type="project" value="UniProtKB-UniRule"/>
</dbReference>
<dbReference type="AlphaFoldDB" id="A0A066RSP3"/>
<organism evidence="11 12">
    <name type="scientific">Photobacterium galatheae</name>
    <dbReference type="NCBI Taxonomy" id="1654360"/>
    <lineage>
        <taxon>Bacteria</taxon>
        <taxon>Pseudomonadati</taxon>
        <taxon>Pseudomonadota</taxon>
        <taxon>Gammaproteobacteria</taxon>
        <taxon>Vibrionales</taxon>
        <taxon>Vibrionaceae</taxon>
        <taxon>Photobacterium</taxon>
    </lineage>
</organism>
<comment type="similarity">
    <text evidence="2 9">Belongs to the uroporphyrinogen-III synthase family.</text>
</comment>
<keyword evidence="12" id="KW-1185">Reference proteome</keyword>
<accession>A0A066RSP3</accession>
<comment type="catalytic activity">
    <reaction evidence="8 9">
        <text>hydroxymethylbilane = uroporphyrinogen III + H2O</text>
        <dbReference type="Rhea" id="RHEA:18965"/>
        <dbReference type="ChEBI" id="CHEBI:15377"/>
        <dbReference type="ChEBI" id="CHEBI:57308"/>
        <dbReference type="ChEBI" id="CHEBI:57845"/>
        <dbReference type="EC" id="4.2.1.75"/>
    </reaction>
</comment>
<dbReference type="PANTHER" id="PTHR38042:SF1">
    <property type="entry name" value="UROPORPHYRINOGEN-III SYNTHASE, CHLOROPLASTIC"/>
    <property type="match status" value="1"/>
</dbReference>
<evidence type="ECO:0000256" key="8">
    <source>
        <dbReference type="ARBA" id="ARBA00048617"/>
    </source>
</evidence>
<keyword evidence="4 9" id="KW-0456">Lyase</keyword>
<comment type="pathway">
    <text evidence="1 9">Porphyrin-containing compound metabolism; protoporphyrin-IX biosynthesis; coproporphyrinogen-III from 5-aminolevulinate: step 3/4.</text>
</comment>
<proteinExistence type="inferred from homology"/>
<evidence type="ECO:0000256" key="9">
    <source>
        <dbReference type="RuleBase" id="RU366031"/>
    </source>
</evidence>
<evidence type="ECO:0000256" key="1">
    <source>
        <dbReference type="ARBA" id="ARBA00004772"/>
    </source>
</evidence>
<evidence type="ECO:0000256" key="4">
    <source>
        <dbReference type="ARBA" id="ARBA00023239"/>
    </source>
</evidence>
<evidence type="ECO:0000313" key="12">
    <source>
        <dbReference type="Proteomes" id="UP000027192"/>
    </source>
</evidence>
<dbReference type="RefSeq" id="WP_036750926.1">
    <property type="nucleotide sequence ID" value="NZ_JAGSGC010000016.1"/>
</dbReference>
<evidence type="ECO:0000256" key="6">
    <source>
        <dbReference type="ARBA" id="ARBA00037589"/>
    </source>
</evidence>
<dbReference type="STRING" id="1654360.EA58_07785"/>
<gene>
    <name evidence="11" type="ORF">EA58_07785</name>
</gene>
<dbReference type="Pfam" id="PF02602">
    <property type="entry name" value="HEM4"/>
    <property type="match status" value="1"/>
</dbReference>
<comment type="caution">
    <text evidence="11">The sequence shown here is derived from an EMBL/GenBank/DDBJ whole genome shotgun (WGS) entry which is preliminary data.</text>
</comment>
<dbReference type="EC" id="4.2.1.75" evidence="3 9"/>
<dbReference type="PANTHER" id="PTHR38042">
    <property type="entry name" value="UROPORPHYRINOGEN-III SYNTHASE, CHLOROPLASTIC"/>
    <property type="match status" value="1"/>
</dbReference>
<keyword evidence="5 9" id="KW-0627">Porphyrin biosynthesis</keyword>
<dbReference type="EMBL" id="JMIB01000013">
    <property type="protein sequence ID" value="KDM92116.1"/>
    <property type="molecule type" value="Genomic_DNA"/>
</dbReference>
<dbReference type="SUPFAM" id="SSF69618">
    <property type="entry name" value="HemD-like"/>
    <property type="match status" value="1"/>
</dbReference>
<protein>
    <recommendedName>
        <fullName evidence="7 9">Uroporphyrinogen-III synthase</fullName>
        <ecNumber evidence="3 9">4.2.1.75</ecNumber>
    </recommendedName>
</protein>
<evidence type="ECO:0000256" key="5">
    <source>
        <dbReference type="ARBA" id="ARBA00023244"/>
    </source>
</evidence>
<dbReference type="GO" id="GO:0006782">
    <property type="term" value="P:protoporphyrinogen IX biosynthetic process"/>
    <property type="evidence" value="ECO:0007669"/>
    <property type="project" value="UniProtKB-UniRule"/>
</dbReference>
<reference evidence="11 12" key="1">
    <citation type="submission" date="2014-04" db="EMBL/GenBank/DDBJ databases">
        <title>Draft genome sequence of Photobacterium halotolerans S2753: a solonamide, ngercheumicin and holomycin producer.</title>
        <authorList>
            <person name="Machado H.R."/>
            <person name="Gram L."/>
        </authorList>
    </citation>
    <scope>NUCLEOTIDE SEQUENCE [LARGE SCALE GENOMIC DNA]</scope>
    <source>
        <strain evidence="11 12">S2753</strain>
    </source>
</reference>
<dbReference type="GO" id="GO:0006780">
    <property type="term" value="P:uroporphyrinogen III biosynthetic process"/>
    <property type="evidence" value="ECO:0007669"/>
    <property type="project" value="UniProtKB-UniRule"/>
</dbReference>
<evidence type="ECO:0000259" key="10">
    <source>
        <dbReference type="Pfam" id="PF02602"/>
    </source>
</evidence>
<dbReference type="OrthoDB" id="9787650at2"/>
<dbReference type="InterPro" id="IPR036108">
    <property type="entry name" value="4pyrrol_syn_uPrphyn_synt_sf"/>
</dbReference>
<dbReference type="Proteomes" id="UP000027192">
    <property type="component" value="Unassembled WGS sequence"/>
</dbReference>
<dbReference type="CDD" id="cd06578">
    <property type="entry name" value="HemD"/>
    <property type="match status" value="1"/>
</dbReference>
<dbReference type="UniPathway" id="UPA00251">
    <property type="reaction ID" value="UER00320"/>
</dbReference>
<feature type="domain" description="Tetrapyrrole biosynthesis uroporphyrinogen III synthase" evidence="10">
    <location>
        <begin position="13"/>
        <end position="240"/>
    </location>
</feature>
<evidence type="ECO:0000256" key="3">
    <source>
        <dbReference type="ARBA" id="ARBA00013109"/>
    </source>
</evidence>
<evidence type="ECO:0000313" key="11">
    <source>
        <dbReference type="EMBL" id="KDM92116.1"/>
    </source>
</evidence>
<dbReference type="InterPro" id="IPR003754">
    <property type="entry name" value="4pyrrol_synth_uPrphyn_synth"/>
</dbReference>
<dbReference type="NCBIfam" id="NF004585">
    <property type="entry name" value="PRK05928.2-2"/>
    <property type="match status" value="1"/>
</dbReference>
<name>A0A066RSP3_9GAMM</name>
<evidence type="ECO:0000256" key="7">
    <source>
        <dbReference type="ARBA" id="ARBA00040167"/>
    </source>
</evidence>